<dbReference type="InParanoid" id="A0A2J7Q5Z6"/>
<dbReference type="Pfam" id="PF13359">
    <property type="entry name" value="DDE_Tnp_4"/>
    <property type="match status" value="1"/>
</dbReference>
<sequence>MALHEDLCDLYALETPLLLARRRAQKRRQQWVNDILSKRQMFGEFSHMCKDLKKDESQYFGYFLMKCDTFQCLLNKVQDQLKKYSTFRETISPEERLAVTLRQGFKKTSVCHCLYFNYVTVGRIIHETCNVIWELLRNDHAPFPSEEQVDHIAAEFYRKWRFPNCVGSIDGKHIRIKCPKQSRSMYYNYKKYFSIVLQGVVAADYRFICIDVGAYGKQSDSGIFGYSNLAKQLERGALKVNCETELPGTELPVPYVLVGDEEYPLKTFLMRPYPQRRLGSEEEIFNKRLAHARQVVECAFGIVSNKWRILLKALEVTPERAEQIVKCICLLHNIIIDKEGMTDLRPTTVEPSNPHLNRFATRGENRSTARACDVRDTFKMYFVNNP</sequence>
<protein>
    <recommendedName>
        <fullName evidence="8">DDE Tnp4 domain-containing protein</fullName>
    </recommendedName>
</protein>
<dbReference type="GO" id="GO:0046872">
    <property type="term" value="F:metal ion binding"/>
    <property type="evidence" value="ECO:0007669"/>
    <property type="project" value="UniProtKB-KW"/>
</dbReference>
<evidence type="ECO:0000256" key="2">
    <source>
        <dbReference type="ARBA" id="ARBA00004123"/>
    </source>
</evidence>
<dbReference type="GO" id="GO:0016787">
    <property type="term" value="F:hydrolase activity"/>
    <property type="evidence" value="ECO:0007669"/>
    <property type="project" value="UniProtKB-KW"/>
</dbReference>
<evidence type="ECO:0000256" key="6">
    <source>
        <dbReference type="ARBA" id="ARBA00022801"/>
    </source>
</evidence>
<evidence type="ECO:0000256" key="5">
    <source>
        <dbReference type="ARBA" id="ARBA00022723"/>
    </source>
</evidence>
<evidence type="ECO:0000259" key="8">
    <source>
        <dbReference type="Pfam" id="PF13359"/>
    </source>
</evidence>
<evidence type="ECO:0000256" key="7">
    <source>
        <dbReference type="ARBA" id="ARBA00023242"/>
    </source>
</evidence>
<feature type="domain" description="DDE Tnp4" evidence="8">
    <location>
        <begin position="169"/>
        <end position="333"/>
    </location>
</feature>
<name>A0A2J7Q5Z6_9NEOP</name>
<keyword evidence="5" id="KW-0479">Metal-binding</keyword>
<dbReference type="PANTHER" id="PTHR22930:SF269">
    <property type="entry name" value="NUCLEASE HARBI1-LIKE PROTEIN"/>
    <property type="match status" value="1"/>
</dbReference>
<evidence type="ECO:0000256" key="1">
    <source>
        <dbReference type="ARBA" id="ARBA00001968"/>
    </source>
</evidence>
<evidence type="ECO:0000256" key="3">
    <source>
        <dbReference type="ARBA" id="ARBA00006958"/>
    </source>
</evidence>
<reference evidence="9 10" key="1">
    <citation type="submission" date="2017-12" db="EMBL/GenBank/DDBJ databases">
        <title>Hemimetabolous genomes reveal molecular basis of termite eusociality.</title>
        <authorList>
            <person name="Harrison M.C."/>
            <person name="Jongepier E."/>
            <person name="Robertson H.M."/>
            <person name="Arning N."/>
            <person name="Bitard-Feildel T."/>
            <person name="Chao H."/>
            <person name="Childers C.P."/>
            <person name="Dinh H."/>
            <person name="Doddapaneni H."/>
            <person name="Dugan S."/>
            <person name="Gowin J."/>
            <person name="Greiner C."/>
            <person name="Han Y."/>
            <person name="Hu H."/>
            <person name="Hughes D.S.T."/>
            <person name="Huylmans A.-K."/>
            <person name="Kemena C."/>
            <person name="Kremer L.P.M."/>
            <person name="Lee S.L."/>
            <person name="Lopez-Ezquerra A."/>
            <person name="Mallet L."/>
            <person name="Monroy-Kuhn J.M."/>
            <person name="Moser A."/>
            <person name="Murali S.C."/>
            <person name="Muzny D.M."/>
            <person name="Otani S."/>
            <person name="Piulachs M.-D."/>
            <person name="Poelchau M."/>
            <person name="Qu J."/>
            <person name="Schaub F."/>
            <person name="Wada-Katsumata A."/>
            <person name="Worley K.C."/>
            <person name="Xie Q."/>
            <person name="Ylla G."/>
            <person name="Poulsen M."/>
            <person name="Gibbs R.A."/>
            <person name="Schal C."/>
            <person name="Richards S."/>
            <person name="Belles X."/>
            <person name="Korb J."/>
            <person name="Bornberg-Bauer E."/>
        </authorList>
    </citation>
    <scope>NUCLEOTIDE SEQUENCE [LARGE SCALE GENOMIC DNA]</scope>
    <source>
        <tissue evidence="9">Whole body</tissue>
    </source>
</reference>
<dbReference type="InterPro" id="IPR045249">
    <property type="entry name" value="HARBI1-like"/>
</dbReference>
<organism evidence="9 10">
    <name type="scientific">Cryptotermes secundus</name>
    <dbReference type="NCBI Taxonomy" id="105785"/>
    <lineage>
        <taxon>Eukaryota</taxon>
        <taxon>Metazoa</taxon>
        <taxon>Ecdysozoa</taxon>
        <taxon>Arthropoda</taxon>
        <taxon>Hexapoda</taxon>
        <taxon>Insecta</taxon>
        <taxon>Pterygota</taxon>
        <taxon>Neoptera</taxon>
        <taxon>Polyneoptera</taxon>
        <taxon>Dictyoptera</taxon>
        <taxon>Blattodea</taxon>
        <taxon>Blattoidea</taxon>
        <taxon>Termitoidae</taxon>
        <taxon>Kalotermitidae</taxon>
        <taxon>Cryptotermitinae</taxon>
        <taxon>Cryptotermes</taxon>
    </lineage>
</organism>
<gene>
    <name evidence="9" type="ORF">B7P43_G08631</name>
</gene>
<dbReference type="OrthoDB" id="8189738at2759"/>
<keyword evidence="6" id="KW-0378">Hydrolase</keyword>
<dbReference type="EMBL" id="NEVH01017542">
    <property type="protein sequence ID" value="PNF24011.1"/>
    <property type="molecule type" value="Genomic_DNA"/>
</dbReference>
<comment type="cofactor">
    <cofactor evidence="1">
        <name>a divalent metal cation</name>
        <dbReference type="ChEBI" id="CHEBI:60240"/>
    </cofactor>
</comment>
<accession>A0A2J7Q5Z6</accession>
<dbReference type="AlphaFoldDB" id="A0A2J7Q5Z6"/>
<dbReference type="GO" id="GO:0005634">
    <property type="term" value="C:nucleus"/>
    <property type="evidence" value="ECO:0007669"/>
    <property type="project" value="UniProtKB-SubCell"/>
</dbReference>
<keyword evidence="10" id="KW-1185">Reference proteome</keyword>
<dbReference type="InterPro" id="IPR027806">
    <property type="entry name" value="HARBI1_dom"/>
</dbReference>
<dbReference type="PANTHER" id="PTHR22930">
    <property type="match status" value="1"/>
</dbReference>
<comment type="caution">
    <text evidence="9">The sequence shown here is derived from an EMBL/GenBank/DDBJ whole genome shotgun (WGS) entry which is preliminary data.</text>
</comment>
<dbReference type="Proteomes" id="UP000235965">
    <property type="component" value="Unassembled WGS sequence"/>
</dbReference>
<comment type="similarity">
    <text evidence="3">Belongs to the HARBI1 family.</text>
</comment>
<evidence type="ECO:0000256" key="4">
    <source>
        <dbReference type="ARBA" id="ARBA00022722"/>
    </source>
</evidence>
<keyword evidence="7" id="KW-0539">Nucleus</keyword>
<proteinExistence type="inferred from homology"/>
<keyword evidence="4" id="KW-0540">Nuclease</keyword>
<dbReference type="GO" id="GO:0004518">
    <property type="term" value="F:nuclease activity"/>
    <property type="evidence" value="ECO:0007669"/>
    <property type="project" value="UniProtKB-KW"/>
</dbReference>
<evidence type="ECO:0000313" key="10">
    <source>
        <dbReference type="Proteomes" id="UP000235965"/>
    </source>
</evidence>
<comment type="subcellular location">
    <subcellularLocation>
        <location evidence="2">Nucleus</location>
    </subcellularLocation>
</comment>
<dbReference type="STRING" id="105785.A0A2J7Q5Z6"/>
<evidence type="ECO:0000313" key="9">
    <source>
        <dbReference type="EMBL" id="PNF24011.1"/>
    </source>
</evidence>